<protein>
    <submittedName>
        <fullName evidence="1">Uncharacterized protein</fullName>
    </submittedName>
</protein>
<feature type="non-terminal residue" evidence="1">
    <location>
        <position position="1"/>
    </location>
</feature>
<dbReference type="Proteomes" id="UP000595437">
    <property type="component" value="Chromosome 16"/>
</dbReference>
<accession>A0A7T8GRK3</accession>
<proteinExistence type="predicted"/>
<name>A0A7T8GRK3_CALRO</name>
<reference evidence="2" key="1">
    <citation type="submission" date="2021-01" db="EMBL/GenBank/DDBJ databases">
        <title>Caligus Genome Assembly.</title>
        <authorList>
            <person name="Gallardo-Escarate C."/>
        </authorList>
    </citation>
    <scope>NUCLEOTIDE SEQUENCE [LARGE SCALE GENOMIC DNA]</scope>
</reference>
<gene>
    <name evidence="1" type="ORF">FKW44_021654</name>
</gene>
<evidence type="ECO:0000313" key="1">
    <source>
        <dbReference type="EMBL" id="QQP36523.1"/>
    </source>
</evidence>
<dbReference type="AlphaFoldDB" id="A0A7T8GRK3"/>
<keyword evidence="2" id="KW-1185">Reference proteome</keyword>
<dbReference type="EMBL" id="CP045905">
    <property type="protein sequence ID" value="QQP36523.1"/>
    <property type="molecule type" value="Genomic_DNA"/>
</dbReference>
<evidence type="ECO:0000313" key="2">
    <source>
        <dbReference type="Proteomes" id="UP000595437"/>
    </source>
</evidence>
<organism evidence="1 2">
    <name type="scientific">Caligus rogercresseyi</name>
    <name type="common">Sea louse</name>
    <dbReference type="NCBI Taxonomy" id="217165"/>
    <lineage>
        <taxon>Eukaryota</taxon>
        <taxon>Metazoa</taxon>
        <taxon>Ecdysozoa</taxon>
        <taxon>Arthropoda</taxon>
        <taxon>Crustacea</taxon>
        <taxon>Multicrustacea</taxon>
        <taxon>Hexanauplia</taxon>
        <taxon>Copepoda</taxon>
        <taxon>Siphonostomatoida</taxon>
        <taxon>Caligidae</taxon>
        <taxon>Caligus</taxon>
    </lineage>
</organism>
<sequence length="53" mass="6281">SNHNDLNRLADVSPAKNVYDLSVFRIIRLSMIKPNLRIKINYYKSFVKLEFIL</sequence>